<dbReference type="Proteomes" id="UP001432322">
    <property type="component" value="Unassembled WGS sequence"/>
</dbReference>
<keyword evidence="3" id="KW-1185">Reference proteome</keyword>
<reference evidence="2" key="1">
    <citation type="submission" date="2023-10" db="EMBL/GenBank/DDBJ databases">
        <title>Genome assembly of Pristionchus species.</title>
        <authorList>
            <person name="Yoshida K."/>
            <person name="Sommer R.J."/>
        </authorList>
    </citation>
    <scope>NUCLEOTIDE SEQUENCE</scope>
    <source>
        <strain evidence="2">RS5133</strain>
    </source>
</reference>
<accession>A0AAV5VPQ2</accession>
<sequence>MAVVQSSHRRFLSVPDAFKAVVTSKSAKQQGGDLGDALKYFTDKIEEIELKVVDSTEIVEFLVTKNDENLMHNYYLDTKTKRIRTAVVRCNFTDSETLMRSVEINCKKQKVDRIIVSSHATSVRPVLEELEQKNRHTIVVIEQLESMDVDVFNRLISLLSFYEELQVSLLVCLSTSRSVIVSHCSMDNMELLMLKFFPLASPQTQFDLIIAALTRNDDKKAPKLYLSGELLEYLKKRFLHGEFSVAELKKVVRRSIVQNFERADDYDDEQDDDFPDRLAIYWEWFDSLTALMIEALEKRDEKDKRLAELDIHSKLQKDTQAFWSDNEHVIGVRMYLLSQNREELCDILTAFAQVVNGHSPKDAQSLNDVVARLREEGVAAAAAAPATPAWPSPIPAVKKPTMAEFLSMNRAKHAAAAAAGNKLKEAVGTLMKMMRERLCSWKGHEYYLLCIPKGIEIPDLSRKLATQTDKHLSQAYSTLAGIDQFKPVSTARWGELLADRMDNGEFYDAVAQLQRMGVIKDVSKQGTKAVQLQMRPMHNVY</sequence>
<comment type="caution">
    <text evidence="2">The sequence shown here is derived from an EMBL/GenBank/DDBJ whole genome shotgun (WGS) entry which is preliminary data.</text>
</comment>
<feature type="domain" description="Origin recognition complex subunit 3 N-terminal" evidence="1">
    <location>
        <begin position="112"/>
        <end position="260"/>
    </location>
</feature>
<organism evidence="2 3">
    <name type="scientific">Pristionchus fissidentatus</name>
    <dbReference type="NCBI Taxonomy" id="1538716"/>
    <lineage>
        <taxon>Eukaryota</taxon>
        <taxon>Metazoa</taxon>
        <taxon>Ecdysozoa</taxon>
        <taxon>Nematoda</taxon>
        <taxon>Chromadorea</taxon>
        <taxon>Rhabditida</taxon>
        <taxon>Rhabditina</taxon>
        <taxon>Diplogasteromorpha</taxon>
        <taxon>Diplogasteroidea</taxon>
        <taxon>Neodiplogasteridae</taxon>
        <taxon>Pristionchus</taxon>
    </lineage>
</organism>
<dbReference type="AlphaFoldDB" id="A0AAV5VPQ2"/>
<dbReference type="Pfam" id="PF07034">
    <property type="entry name" value="ORC3_N"/>
    <property type="match status" value="1"/>
</dbReference>
<evidence type="ECO:0000259" key="1">
    <source>
        <dbReference type="Pfam" id="PF07034"/>
    </source>
</evidence>
<evidence type="ECO:0000313" key="2">
    <source>
        <dbReference type="EMBL" id="GMT20571.1"/>
    </source>
</evidence>
<evidence type="ECO:0000313" key="3">
    <source>
        <dbReference type="Proteomes" id="UP001432322"/>
    </source>
</evidence>
<dbReference type="InterPro" id="IPR027417">
    <property type="entry name" value="P-loop_NTPase"/>
</dbReference>
<protein>
    <recommendedName>
        <fullName evidence="1">Origin recognition complex subunit 3 N-terminal domain-containing protein</fullName>
    </recommendedName>
</protein>
<dbReference type="InterPro" id="IPR045667">
    <property type="entry name" value="ORC3_N"/>
</dbReference>
<proteinExistence type="predicted"/>
<name>A0AAV5VPQ2_9BILA</name>
<dbReference type="EMBL" id="BTSY01000003">
    <property type="protein sequence ID" value="GMT20571.1"/>
    <property type="molecule type" value="Genomic_DNA"/>
</dbReference>
<dbReference type="SUPFAM" id="SSF52540">
    <property type="entry name" value="P-loop containing nucleoside triphosphate hydrolases"/>
    <property type="match status" value="1"/>
</dbReference>
<gene>
    <name evidence="2" type="ORF">PFISCL1PPCAC_11868</name>
</gene>